<evidence type="ECO:0000313" key="4">
    <source>
        <dbReference type="EMBL" id="EMD41610.1"/>
    </source>
</evidence>
<gene>
    <name evidence="4" type="ORF">CERSUDRAFT_120627</name>
</gene>
<evidence type="ECO:0000313" key="5">
    <source>
        <dbReference type="Proteomes" id="UP000016930"/>
    </source>
</evidence>
<protein>
    <submittedName>
        <fullName evidence="4">Uncharacterized protein</fullName>
    </submittedName>
</protein>
<feature type="chain" id="PRO_5004023925" evidence="3">
    <location>
        <begin position="24"/>
        <end position="695"/>
    </location>
</feature>
<dbReference type="AlphaFoldDB" id="M2RAZ7"/>
<feature type="region of interest" description="Disordered" evidence="1">
    <location>
        <begin position="277"/>
        <end position="330"/>
    </location>
</feature>
<feature type="compositionally biased region" description="Pro residues" evidence="1">
    <location>
        <begin position="526"/>
        <end position="539"/>
    </location>
</feature>
<dbReference type="Proteomes" id="UP000016930">
    <property type="component" value="Unassembled WGS sequence"/>
</dbReference>
<dbReference type="STRING" id="914234.M2RAZ7"/>
<dbReference type="HOGENOM" id="CLU_396369_0_0_1"/>
<feature type="region of interest" description="Disordered" evidence="1">
    <location>
        <begin position="366"/>
        <end position="399"/>
    </location>
</feature>
<accession>M2RAZ7</accession>
<feature type="region of interest" description="Disordered" evidence="1">
    <location>
        <begin position="464"/>
        <end position="602"/>
    </location>
</feature>
<evidence type="ECO:0000256" key="2">
    <source>
        <dbReference type="SAM" id="Phobius"/>
    </source>
</evidence>
<organism evidence="4 5">
    <name type="scientific">Ceriporiopsis subvermispora (strain B)</name>
    <name type="common">White-rot fungus</name>
    <name type="synonym">Gelatoporia subvermispora</name>
    <dbReference type="NCBI Taxonomy" id="914234"/>
    <lineage>
        <taxon>Eukaryota</taxon>
        <taxon>Fungi</taxon>
        <taxon>Dikarya</taxon>
        <taxon>Basidiomycota</taxon>
        <taxon>Agaricomycotina</taxon>
        <taxon>Agaricomycetes</taxon>
        <taxon>Polyporales</taxon>
        <taxon>Gelatoporiaceae</taxon>
        <taxon>Gelatoporia</taxon>
    </lineage>
</organism>
<keyword evidence="2" id="KW-0812">Transmembrane</keyword>
<keyword evidence="3" id="KW-0732">Signal</keyword>
<name>M2RAZ7_CERS8</name>
<dbReference type="Gene3D" id="2.60.120.260">
    <property type="entry name" value="Galactose-binding domain-like"/>
    <property type="match status" value="1"/>
</dbReference>
<dbReference type="EMBL" id="KB445791">
    <property type="protein sequence ID" value="EMD41610.1"/>
    <property type="molecule type" value="Genomic_DNA"/>
</dbReference>
<feature type="compositionally biased region" description="Basic and acidic residues" evidence="1">
    <location>
        <begin position="676"/>
        <end position="687"/>
    </location>
</feature>
<evidence type="ECO:0000256" key="1">
    <source>
        <dbReference type="SAM" id="MobiDB-lite"/>
    </source>
</evidence>
<dbReference type="OrthoDB" id="3245657at2759"/>
<feature type="transmembrane region" description="Helical" evidence="2">
    <location>
        <begin position="338"/>
        <end position="361"/>
    </location>
</feature>
<feature type="compositionally biased region" description="Low complexity" evidence="1">
    <location>
        <begin position="583"/>
        <end position="602"/>
    </location>
</feature>
<keyword evidence="2" id="KW-1133">Transmembrane helix</keyword>
<feature type="compositionally biased region" description="Low complexity" evidence="1">
    <location>
        <begin position="370"/>
        <end position="393"/>
    </location>
</feature>
<feature type="region of interest" description="Disordered" evidence="1">
    <location>
        <begin position="635"/>
        <end position="695"/>
    </location>
</feature>
<feature type="compositionally biased region" description="Pro residues" evidence="1">
    <location>
        <begin position="548"/>
        <end position="557"/>
    </location>
</feature>
<feature type="compositionally biased region" description="Pro residues" evidence="1">
    <location>
        <begin position="489"/>
        <end position="499"/>
    </location>
</feature>
<feature type="signal peptide" evidence="3">
    <location>
        <begin position="1"/>
        <end position="23"/>
    </location>
</feature>
<proteinExistence type="predicted"/>
<reference evidence="4 5" key="1">
    <citation type="journal article" date="2012" name="Proc. Natl. Acad. Sci. U.S.A.">
        <title>Comparative genomics of Ceriporiopsis subvermispora and Phanerochaete chrysosporium provide insight into selective ligninolysis.</title>
        <authorList>
            <person name="Fernandez-Fueyo E."/>
            <person name="Ruiz-Duenas F.J."/>
            <person name="Ferreira P."/>
            <person name="Floudas D."/>
            <person name="Hibbett D.S."/>
            <person name="Canessa P."/>
            <person name="Larrondo L.F."/>
            <person name="James T.Y."/>
            <person name="Seelenfreund D."/>
            <person name="Lobos S."/>
            <person name="Polanco R."/>
            <person name="Tello M."/>
            <person name="Honda Y."/>
            <person name="Watanabe T."/>
            <person name="Watanabe T."/>
            <person name="Ryu J.S."/>
            <person name="Kubicek C.P."/>
            <person name="Schmoll M."/>
            <person name="Gaskell J."/>
            <person name="Hammel K.E."/>
            <person name="St John F.J."/>
            <person name="Vanden Wymelenberg A."/>
            <person name="Sabat G."/>
            <person name="Splinter BonDurant S."/>
            <person name="Syed K."/>
            <person name="Yadav J.S."/>
            <person name="Doddapaneni H."/>
            <person name="Subramanian V."/>
            <person name="Lavin J.L."/>
            <person name="Oguiza J.A."/>
            <person name="Perez G."/>
            <person name="Pisabarro A.G."/>
            <person name="Ramirez L."/>
            <person name="Santoyo F."/>
            <person name="Master E."/>
            <person name="Coutinho P.M."/>
            <person name="Henrissat B."/>
            <person name="Lombard V."/>
            <person name="Magnuson J.K."/>
            <person name="Kuees U."/>
            <person name="Hori C."/>
            <person name="Igarashi K."/>
            <person name="Samejima M."/>
            <person name="Held B.W."/>
            <person name="Barry K.W."/>
            <person name="LaButti K.M."/>
            <person name="Lapidus A."/>
            <person name="Lindquist E.A."/>
            <person name="Lucas S.M."/>
            <person name="Riley R."/>
            <person name="Salamov A.A."/>
            <person name="Hoffmeister D."/>
            <person name="Schwenk D."/>
            <person name="Hadar Y."/>
            <person name="Yarden O."/>
            <person name="de Vries R.P."/>
            <person name="Wiebenga A."/>
            <person name="Stenlid J."/>
            <person name="Eastwood D."/>
            <person name="Grigoriev I.V."/>
            <person name="Berka R.M."/>
            <person name="Blanchette R.A."/>
            <person name="Kersten P."/>
            <person name="Martinez A.T."/>
            <person name="Vicuna R."/>
            <person name="Cullen D."/>
        </authorList>
    </citation>
    <scope>NUCLEOTIDE SEQUENCE [LARGE SCALE GENOMIC DNA]</scope>
    <source>
        <strain evidence="4 5">B</strain>
    </source>
</reference>
<feature type="compositionally biased region" description="Polar residues" evidence="1">
    <location>
        <begin position="503"/>
        <end position="521"/>
    </location>
</feature>
<feature type="compositionally biased region" description="Polar residues" evidence="1">
    <location>
        <begin position="317"/>
        <end position="330"/>
    </location>
</feature>
<evidence type="ECO:0000256" key="3">
    <source>
        <dbReference type="SAM" id="SignalP"/>
    </source>
</evidence>
<feature type="compositionally biased region" description="Low complexity" evidence="1">
    <location>
        <begin position="277"/>
        <end position="315"/>
    </location>
</feature>
<keyword evidence="5" id="KW-1185">Reference proteome</keyword>
<sequence>MALSTALCALSALLVHLTSFAYAIPQNVTIDDTRGDELTGRQFLYLPSTAWTAGQNCTSCAAQLEPSLAFDGSWHDSTTPADPFTVTTAIVTFQGSAVYVYCITTNDLQLGNVDLTFYIDGEVVGRFLDTSQSPADELFNYNTLVYSNTSLSLDNHTFIMTNGQNTLQKSIVLLDFLQYTTDPDIASPSSLPPTPLRSPLPFSPISLNTALSQATVSSSASLTMFDPGALPPDVHLPTPSSTQSFATSSSPASSIFTSSSQFVSPPTTQSAGIFQNTATSQSTSSSRSASASPGASSSQSASSSQATNSTQGATALPGSTSATIPVPSTSPRAASTEVIIAIVVSVSAGVIIVVVATILLLRKRRPDTPSRGGVFRNNSRSRSRNTPGRSSGNAPESGQGLLNAVSVVVAEADRPPSGTSTESARSDLHVATPIAPVARPASRIPTMAVARPATRISTIPAAMLRSPETPSPLEAPRDPFRASQFMPPVSVPVPVPAPPSMRRISTPSVYSQPSLRSQPSNRLPPATQPQPQPQPPLRPPRSRSRASPLPPPKPPPAQARGNGPAIPAAQFRAGLVRPGSFKYAADAPPTAYPGGAPRPAAGYTSADAYTIASTATRTSASAYTSSDAYNPTLASRFSAATPSPPLGARFPRGLSRPGSATGAFASRLSLNSARVSRRDTTRTDASHPDSFFDLS</sequence>
<keyword evidence="2" id="KW-0472">Membrane</keyword>